<dbReference type="EMBL" id="FNBN01000002">
    <property type="protein sequence ID" value="SDF55166.1"/>
    <property type="molecule type" value="Genomic_DNA"/>
</dbReference>
<sequence>MAKINSKTEKKSVAVNKAIKAKDKIEPKIDELFEKFNALLVENGLHEFSIQEFKLKGNTVALNCPCGTERVLLPSGKIVEQCRQCPPA</sequence>
<reference evidence="1 2" key="1">
    <citation type="submission" date="2016-10" db="EMBL/GenBank/DDBJ databases">
        <authorList>
            <person name="de Groot N.N."/>
        </authorList>
    </citation>
    <scope>NUCLEOTIDE SEQUENCE [LARGE SCALE GENOMIC DNA]</scope>
    <source>
        <strain evidence="1 2">DSM 527</strain>
    </source>
</reference>
<name>A0A1G7M0J2_CHIFI</name>
<evidence type="ECO:0000313" key="1">
    <source>
        <dbReference type="EMBL" id="SDF55166.1"/>
    </source>
</evidence>
<accession>A0A1G7M0J2</accession>
<dbReference type="AlphaFoldDB" id="A0A1G7M0J2"/>
<dbReference type="STRING" id="104663.SAMN04488121_102246"/>
<dbReference type="RefSeq" id="WP_089830449.1">
    <property type="nucleotide sequence ID" value="NZ_FNBN01000002.1"/>
</dbReference>
<protein>
    <submittedName>
        <fullName evidence="1">Uncharacterized protein</fullName>
    </submittedName>
</protein>
<dbReference type="Proteomes" id="UP000199045">
    <property type="component" value="Unassembled WGS sequence"/>
</dbReference>
<proteinExistence type="predicted"/>
<gene>
    <name evidence="1" type="ORF">SAMN04488121_102246</name>
</gene>
<organism evidence="1 2">
    <name type="scientific">Chitinophaga filiformis</name>
    <name type="common">Myxococcus filiformis</name>
    <name type="synonym">Flexibacter filiformis</name>
    <dbReference type="NCBI Taxonomy" id="104663"/>
    <lineage>
        <taxon>Bacteria</taxon>
        <taxon>Pseudomonadati</taxon>
        <taxon>Bacteroidota</taxon>
        <taxon>Chitinophagia</taxon>
        <taxon>Chitinophagales</taxon>
        <taxon>Chitinophagaceae</taxon>
        <taxon>Chitinophaga</taxon>
    </lineage>
</organism>
<evidence type="ECO:0000313" key="2">
    <source>
        <dbReference type="Proteomes" id="UP000199045"/>
    </source>
</evidence>